<dbReference type="EMBL" id="JADFFM010000001">
    <property type="protein sequence ID" value="MBE9664965.1"/>
    <property type="molecule type" value="Genomic_DNA"/>
</dbReference>
<evidence type="ECO:0008006" key="4">
    <source>
        <dbReference type="Google" id="ProtNLM"/>
    </source>
</evidence>
<name>A0ABR9XCQ4_9SPHI</name>
<dbReference type="Proteomes" id="UP000632774">
    <property type="component" value="Unassembled WGS sequence"/>
</dbReference>
<keyword evidence="1" id="KW-0732">Signal</keyword>
<dbReference type="PROSITE" id="PS51257">
    <property type="entry name" value="PROKAR_LIPOPROTEIN"/>
    <property type="match status" value="1"/>
</dbReference>
<sequence>MKTFILIFIHLASAVMLFIGSCSHSAKNKLKGEWKSKDGSTRLKISSDKFTEDTGTPVTEDYFMKGDTIYTSFEGNQPFTKFVVLKVDDHNLNLLYPDSISIAFVRQ</sequence>
<evidence type="ECO:0000313" key="2">
    <source>
        <dbReference type="EMBL" id="MBE9664965.1"/>
    </source>
</evidence>
<comment type="caution">
    <text evidence="2">The sequence shown here is derived from an EMBL/GenBank/DDBJ whole genome shotgun (WGS) entry which is preliminary data.</text>
</comment>
<keyword evidence="3" id="KW-1185">Reference proteome</keyword>
<organism evidence="2 3">
    <name type="scientific">Mucilaginibacter boryungensis</name>
    <dbReference type="NCBI Taxonomy" id="768480"/>
    <lineage>
        <taxon>Bacteria</taxon>
        <taxon>Pseudomonadati</taxon>
        <taxon>Bacteroidota</taxon>
        <taxon>Sphingobacteriia</taxon>
        <taxon>Sphingobacteriales</taxon>
        <taxon>Sphingobacteriaceae</taxon>
        <taxon>Mucilaginibacter</taxon>
    </lineage>
</organism>
<evidence type="ECO:0000256" key="1">
    <source>
        <dbReference type="SAM" id="SignalP"/>
    </source>
</evidence>
<proteinExistence type="predicted"/>
<protein>
    <recommendedName>
        <fullName evidence="4">DUF5640 domain-containing protein</fullName>
    </recommendedName>
</protein>
<reference evidence="2 3" key="1">
    <citation type="submission" date="2020-10" db="EMBL/GenBank/DDBJ databases">
        <title>Mucilaginibacter mali sp. nov., isolated from rhizosphere soil of apple orchard.</title>
        <authorList>
            <person name="Lee J.-S."/>
            <person name="Kim H.S."/>
            <person name="Kim J.-S."/>
        </authorList>
    </citation>
    <scope>NUCLEOTIDE SEQUENCE [LARGE SCALE GENOMIC DNA]</scope>
    <source>
        <strain evidence="2 3">KCTC 23157</strain>
    </source>
</reference>
<dbReference type="RefSeq" id="WP_194104385.1">
    <property type="nucleotide sequence ID" value="NZ_JADFFM010000001.1"/>
</dbReference>
<accession>A0ABR9XCQ4</accession>
<gene>
    <name evidence="2" type="ORF">IRJ18_01245</name>
</gene>
<feature type="chain" id="PRO_5047051887" description="DUF5640 domain-containing protein" evidence="1">
    <location>
        <begin position="27"/>
        <end position="107"/>
    </location>
</feature>
<evidence type="ECO:0000313" key="3">
    <source>
        <dbReference type="Proteomes" id="UP000632774"/>
    </source>
</evidence>
<feature type="signal peptide" evidence="1">
    <location>
        <begin position="1"/>
        <end position="26"/>
    </location>
</feature>